<accession>A0AAP5BGG5</accession>
<comment type="caution">
    <text evidence="2">The sequence shown here is derived from an EMBL/GenBank/DDBJ whole genome shotgun (WGS) entry which is preliminary data.</text>
</comment>
<protein>
    <submittedName>
        <fullName evidence="2">Uncharacterized protein</fullName>
    </submittedName>
</protein>
<evidence type="ECO:0000313" key="4">
    <source>
        <dbReference type="Proteomes" id="UP001242288"/>
    </source>
</evidence>
<sequence length="82" mass="9136">MASALGKKLPSVLKFHRPVPPDDYLEIPRGAGAGRCSPKFSTFYLPAKPAPPFRLKPIQLPKQTLDLKRLQFGQGEFILYAL</sequence>
<dbReference type="Proteomes" id="UP001242288">
    <property type="component" value="Unassembled WGS sequence"/>
</dbReference>
<organism evidence="2 4">
    <name type="scientific">Paraburkholderia madseniana</name>
    <dbReference type="NCBI Taxonomy" id="2599607"/>
    <lineage>
        <taxon>Bacteria</taxon>
        <taxon>Pseudomonadati</taxon>
        <taxon>Pseudomonadota</taxon>
        <taxon>Betaproteobacteria</taxon>
        <taxon>Burkholderiales</taxon>
        <taxon>Burkholderiaceae</taxon>
        <taxon>Paraburkholderia</taxon>
    </lineage>
</organism>
<reference evidence="2" key="1">
    <citation type="submission" date="2022-06" db="EMBL/GenBank/DDBJ databases">
        <title>PHB producers.</title>
        <authorList>
            <person name="Besaury L."/>
        </authorList>
    </citation>
    <scope>NUCLEOTIDE SEQUENCE</scope>
    <source>
        <strain evidence="2 3">SEWS6</strain>
    </source>
</reference>
<dbReference type="AlphaFoldDB" id="A0AAP5BGG5"/>
<evidence type="ECO:0000313" key="2">
    <source>
        <dbReference type="EMBL" id="MDQ6411106.1"/>
    </source>
</evidence>
<evidence type="ECO:0000313" key="3">
    <source>
        <dbReference type="Proteomes" id="UP001209412"/>
    </source>
</evidence>
<dbReference type="EMBL" id="JAMXWF010000028">
    <property type="protein sequence ID" value="MDQ6411106.1"/>
    <property type="molecule type" value="Genomic_DNA"/>
</dbReference>
<dbReference type="RefSeq" id="WP_266260203.1">
    <property type="nucleotide sequence ID" value="NZ_JAMXWF010000028.1"/>
</dbReference>
<keyword evidence="3" id="KW-1185">Reference proteome</keyword>
<gene>
    <name evidence="2" type="ORF">NIE36_28445</name>
    <name evidence="1" type="ORF">OSB80_28515</name>
</gene>
<evidence type="ECO:0000313" key="1">
    <source>
        <dbReference type="EMBL" id="MCX4149289.1"/>
    </source>
</evidence>
<name>A0AAP5BGG5_9BURK</name>
<proteinExistence type="predicted"/>
<dbReference type="Proteomes" id="UP001209412">
    <property type="component" value="Unassembled WGS sequence"/>
</dbReference>
<dbReference type="EMBL" id="JAPKHW010000028">
    <property type="protein sequence ID" value="MCX4149289.1"/>
    <property type="molecule type" value="Genomic_DNA"/>
</dbReference>